<organism evidence="2 3">
    <name type="scientific">Amniculicola lignicola CBS 123094</name>
    <dbReference type="NCBI Taxonomy" id="1392246"/>
    <lineage>
        <taxon>Eukaryota</taxon>
        <taxon>Fungi</taxon>
        <taxon>Dikarya</taxon>
        <taxon>Ascomycota</taxon>
        <taxon>Pezizomycotina</taxon>
        <taxon>Dothideomycetes</taxon>
        <taxon>Pleosporomycetidae</taxon>
        <taxon>Pleosporales</taxon>
        <taxon>Amniculicolaceae</taxon>
        <taxon>Amniculicola</taxon>
    </lineage>
</organism>
<evidence type="ECO:0000313" key="3">
    <source>
        <dbReference type="Proteomes" id="UP000799779"/>
    </source>
</evidence>
<sequence length="604" mass="68369">MRVVPGAGICVGGVVQMDSLSISRVICLYASCFPQPRPDRLSTPPGHSSPQKDIPEQLVELIRTMIPGAEGNEQSDAFQFAADFPPITKQSLSELDIQNIITNIKLRHDVNFDRDLSFRPNLDGGKGQEKLKAAKMYWRALVAELELYVRLFQGSPPLELKDATWSQIVLAAQKRIPKMFETIQEVLKSLVPDRDHSRVAEHLDVPMLMQEIERGVCDLVRLAEWVAHLLKEHCAPMRDEWVDKMVEWTKSGVSKNSSELIVSGLRELLGILEAMKLDVANHQIRNLKTLLIEDTVNFERHYHLDRLVNGKARVNVESAQKWYAEQLGKFRQLSTPQRSTMHLKFEVFVRAVVSTLFSNDSRCDLPETFYLDQDRLRSLKAEIDDLVLFEICLQMFQQLLKEFGYTGPIPQSTRRRLRTSLFAIIGEGVGHGPAQWKVNTEALSLELIRQAQRTSGRLPNCDHNTLQEANRHLLVETGIFPQVLACAIRHNHSSPMELFNTLIAAPSNALSQTSQPTLHAPFAHETLSPPPELFTDLSNRITHILLLHWRVWGPIAYVTEEDSKPMSQIETPEEQHIPIPIHTMPPPPVETSPETTAVTVLKTV</sequence>
<proteinExistence type="inferred from homology"/>
<accession>A0A6A5WUI6</accession>
<dbReference type="AlphaFoldDB" id="A0A6A5WUI6"/>
<evidence type="ECO:0000256" key="1">
    <source>
        <dbReference type="ARBA" id="ARBA00010954"/>
    </source>
</evidence>
<comment type="similarity">
    <text evidence="1">Belongs to the TCP11 family.</text>
</comment>
<dbReference type="EMBL" id="ML977576">
    <property type="protein sequence ID" value="KAF2002735.1"/>
    <property type="molecule type" value="Genomic_DNA"/>
</dbReference>
<keyword evidence="3" id="KW-1185">Reference proteome</keyword>
<reference evidence="2" key="1">
    <citation type="journal article" date="2020" name="Stud. Mycol.">
        <title>101 Dothideomycetes genomes: a test case for predicting lifestyles and emergence of pathogens.</title>
        <authorList>
            <person name="Haridas S."/>
            <person name="Albert R."/>
            <person name="Binder M."/>
            <person name="Bloem J."/>
            <person name="Labutti K."/>
            <person name="Salamov A."/>
            <person name="Andreopoulos B."/>
            <person name="Baker S."/>
            <person name="Barry K."/>
            <person name="Bills G."/>
            <person name="Bluhm B."/>
            <person name="Cannon C."/>
            <person name="Castanera R."/>
            <person name="Culley D."/>
            <person name="Daum C."/>
            <person name="Ezra D."/>
            <person name="Gonzalez J."/>
            <person name="Henrissat B."/>
            <person name="Kuo A."/>
            <person name="Liang C."/>
            <person name="Lipzen A."/>
            <person name="Lutzoni F."/>
            <person name="Magnuson J."/>
            <person name="Mondo S."/>
            <person name="Nolan M."/>
            <person name="Ohm R."/>
            <person name="Pangilinan J."/>
            <person name="Park H.-J."/>
            <person name="Ramirez L."/>
            <person name="Alfaro M."/>
            <person name="Sun H."/>
            <person name="Tritt A."/>
            <person name="Yoshinaga Y."/>
            <person name="Zwiers L.-H."/>
            <person name="Turgeon B."/>
            <person name="Goodwin S."/>
            <person name="Spatafora J."/>
            <person name="Crous P."/>
            <person name="Grigoriev I."/>
        </authorList>
    </citation>
    <scope>NUCLEOTIDE SEQUENCE</scope>
    <source>
        <strain evidence="2">CBS 123094</strain>
    </source>
</reference>
<name>A0A6A5WUI6_9PLEO</name>
<dbReference type="GO" id="GO:0010737">
    <property type="term" value="P:protein kinase A signaling"/>
    <property type="evidence" value="ECO:0007669"/>
    <property type="project" value="TreeGrafter"/>
</dbReference>
<dbReference type="Pfam" id="PF05794">
    <property type="entry name" value="Tcp11"/>
    <property type="match status" value="1"/>
</dbReference>
<dbReference type="PANTHER" id="PTHR12832:SF11">
    <property type="entry name" value="LD23868P"/>
    <property type="match status" value="1"/>
</dbReference>
<dbReference type="OrthoDB" id="276323at2759"/>
<dbReference type="InterPro" id="IPR008862">
    <property type="entry name" value="Tcp11"/>
</dbReference>
<gene>
    <name evidence="2" type="ORF">P154DRAFT_544385</name>
</gene>
<protein>
    <submittedName>
        <fullName evidence="2">Tcp11-domain-containing protein</fullName>
    </submittedName>
</protein>
<dbReference type="PANTHER" id="PTHR12832">
    <property type="entry name" value="TESTIS-SPECIFIC PROTEIN PBS13 T-COMPLEX 11"/>
    <property type="match status" value="1"/>
</dbReference>
<dbReference type="Proteomes" id="UP000799779">
    <property type="component" value="Unassembled WGS sequence"/>
</dbReference>
<evidence type="ECO:0000313" key="2">
    <source>
        <dbReference type="EMBL" id="KAF2002735.1"/>
    </source>
</evidence>